<proteinExistence type="predicted"/>
<evidence type="ECO:0000259" key="1">
    <source>
        <dbReference type="Pfam" id="PF14501"/>
    </source>
</evidence>
<dbReference type="Gene3D" id="3.30.565.10">
    <property type="entry name" value="Histidine kinase-like ATPase, C-terminal domain"/>
    <property type="match status" value="1"/>
</dbReference>
<keyword evidence="3" id="KW-1185">Reference proteome</keyword>
<name>A0ABU9JUQ1_9BACI</name>
<sequence length="52" mass="5875">MFVTYENTTKGAGHEGLGTKLIQDIVKKHDGFLDFIHKDETFTVKIKIPAIQ</sequence>
<evidence type="ECO:0000313" key="2">
    <source>
        <dbReference type="EMBL" id="MEL3956574.1"/>
    </source>
</evidence>
<feature type="domain" description="Sensor histidine kinase NatK-like C-terminal" evidence="1">
    <location>
        <begin position="7"/>
        <end position="49"/>
    </location>
</feature>
<dbReference type="EMBL" id="JBBYAK010000001">
    <property type="protein sequence ID" value="MEL3956574.1"/>
    <property type="molecule type" value="Genomic_DNA"/>
</dbReference>
<dbReference type="InterPro" id="IPR032834">
    <property type="entry name" value="NatK-like_C"/>
</dbReference>
<reference evidence="2 3" key="1">
    <citation type="submission" date="2024-03" db="EMBL/GenBank/DDBJ databases">
        <title>Bacilli Hybrid Assemblies.</title>
        <authorList>
            <person name="Kovac J."/>
        </authorList>
    </citation>
    <scope>NUCLEOTIDE SEQUENCE [LARGE SCALE GENOMIC DNA]</scope>
    <source>
        <strain evidence="2 3">FSL M8-0022</strain>
    </source>
</reference>
<organism evidence="2 3">
    <name type="scientific">Caldifermentibacillus hisashii</name>
    <dbReference type="NCBI Taxonomy" id="996558"/>
    <lineage>
        <taxon>Bacteria</taxon>
        <taxon>Bacillati</taxon>
        <taxon>Bacillota</taxon>
        <taxon>Bacilli</taxon>
        <taxon>Bacillales</taxon>
        <taxon>Bacillaceae</taxon>
        <taxon>Caldifermentibacillus</taxon>
    </lineage>
</organism>
<gene>
    <name evidence="2" type="ORF">NST17_05030</name>
</gene>
<dbReference type="RefSeq" id="WP_342019853.1">
    <property type="nucleotide sequence ID" value="NZ_JBBYAK010000001.1"/>
</dbReference>
<evidence type="ECO:0000313" key="3">
    <source>
        <dbReference type="Proteomes" id="UP001459714"/>
    </source>
</evidence>
<protein>
    <submittedName>
        <fullName evidence="2">GHKL domain-containing protein</fullName>
    </submittedName>
</protein>
<accession>A0ABU9JUQ1</accession>
<dbReference type="Pfam" id="PF14501">
    <property type="entry name" value="HATPase_c_5"/>
    <property type="match status" value="1"/>
</dbReference>
<dbReference type="InterPro" id="IPR036890">
    <property type="entry name" value="HATPase_C_sf"/>
</dbReference>
<dbReference type="Proteomes" id="UP001459714">
    <property type="component" value="Unassembled WGS sequence"/>
</dbReference>
<comment type="caution">
    <text evidence="2">The sequence shown here is derived from an EMBL/GenBank/DDBJ whole genome shotgun (WGS) entry which is preliminary data.</text>
</comment>